<dbReference type="PANTHER" id="PTHR36842:SF1">
    <property type="entry name" value="PROTEIN TOLB"/>
    <property type="match status" value="1"/>
</dbReference>
<reference evidence="1" key="1">
    <citation type="submission" date="2022-01" db="EMBL/GenBank/DDBJ databases">
        <authorList>
            <person name="Jo J.-H."/>
            <person name="Im W.-T."/>
        </authorList>
    </citation>
    <scope>NUCLEOTIDE SEQUENCE</scope>
    <source>
        <strain evidence="1">NA20</strain>
    </source>
</reference>
<keyword evidence="2" id="KW-1185">Reference proteome</keyword>
<organism evidence="1 2">
    <name type="scientific">Terrimonas ginsenosidimutans</name>
    <dbReference type="NCBI Taxonomy" id="2908004"/>
    <lineage>
        <taxon>Bacteria</taxon>
        <taxon>Pseudomonadati</taxon>
        <taxon>Bacteroidota</taxon>
        <taxon>Chitinophagia</taxon>
        <taxon>Chitinophagales</taxon>
        <taxon>Chitinophagaceae</taxon>
        <taxon>Terrimonas</taxon>
    </lineage>
</organism>
<evidence type="ECO:0000313" key="2">
    <source>
        <dbReference type="Proteomes" id="UP001165367"/>
    </source>
</evidence>
<sequence length="433" mass="47904">MEMEELQLTNDACGHCINSTQCFSRDGDWIVYDGRNDDTQIASTGTISIVNTGSGEIRKIYQTSDQTEYGPGVGAATFSPVMDRVLFIHGIRNASAQHPYSMTRRTGVAVDTDSPGVPVFMDARNIVAPFTNGALRGGTHAHTWTGDGEWISFTYNDHVIEQIQKSNSAIKDLRTIGIMVPGRVIVPVNGMENNNGEMFSMLIAEVTENPAHGSAQMEKAFDETWIGSNGYRRTDGSWQKRAIAYQGNLRNDKGNLKTEIFIVDIPDDILQQAASMSFHPTTGSRLAIPPGLTHRRISFTANGVTDSPRHWLRSSADGSRIAFLAEDKRGHIQLFCISPNGGIPEQLTNFDFSIQGPFNFSSDGRFIAYIADNSVFITELSTATALRVTQRTDDRSKPVGAVNWSYDGSMLCYNRYVEMNGDNFLQIFLLKKR</sequence>
<proteinExistence type="predicted"/>
<dbReference type="PANTHER" id="PTHR36842">
    <property type="entry name" value="PROTEIN TOLB HOMOLOG"/>
    <property type="match status" value="1"/>
</dbReference>
<comment type="caution">
    <text evidence="1">The sequence shown here is derived from an EMBL/GenBank/DDBJ whole genome shotgun (WGS) entry which is preliminary data.</text>
</comment>
<dbReference type="RefSeq" id="WP_237869288.1">
    <property type="nucleotide sequence ID" value="NZ_JAKLTR010000003.1"/>
</dbReference>
<dbReference type="EMBL" id="JAKLTR010000003">
    <property type="protein sequence ID" value="MCG2613679.1"/>
    <property type="molecule type" value="Genomic_DNA"/>
</dbReference>
<protein>
    <submittedName>
        <fullName evidence="1">DUF3748 domain-containing protein</fullName>
    </submittedName>
</protein>
<name>A0ABS9KMZ7_9BACT</name>
<dbReference type="Pfam" id="PF12566">
    <property type="entry name" value="DUF3748"/>
    <property type="match status" value="1"/>
</dbReference>
<dbReference type="InterPro" id="IPR011042">
    <property type="entry name" value="6-blade_b-propeller_TolB-like"/>
</dbReference>
<evidence type="ECO:0000313" key="1">
    <source>
        <dbReference type="EMBL" id="MCG2613679.1"/>
    </source>
</evidence>
<dbReference type="Gene3D" id="2.120.10.30">
    <property type="entry name" value="TolB, C-terminal domain"/>
    <property type="match status" value="1"/>
</dbReference>
<gene>
    <name evidence="1" type="ORF">LZZ85_05280</name>
</gene>
<dbReference type="InterPro" id="IPR022223">
    <property type="entry name" value="DUF3748"/>
</dbReference>
<dbReference type="Proteomes" id="UP001165367">
    <property type="component" value="Unassembled WGS sequence"/>
</dbReference>
<dbReference type="SUPFAM" id="SSF82171">
    <property type="entry name" value="DPP6 N-terminal domain-like"/>
    <property type="match status" value="1"/>
</dbReference>
<accession>A0ABS9KMZ7</accession>